<dbReference type="RefSeq" id="WP_229488382.1">
    <property type="nucleotide sequence ID" value="NZ_JAIVFQ010000060.1"/>
</dbReference>
<keyword evidence="2" id="KW-1185">Reference proteome</keyword>
<reference evidence="1 2" key="1">
    <citation type="journal article" date="2021" name="Microorganisms">
        <title>Genome Evolution of Filamentous Cyanobacterium Nostoc Species: From Facultative Symbiosis to Free Living.</title>
        <authorList>
            <person name="Huo D."/>
            <person name="Li H."/>
            <person name="Cai F."/>
            <person name="Guo X."/>
            <person name="Qiao Z."/>
            <person name="Wang W."/>
            <person name="Yu G."/>
            <person name="Li R."/>
        </authorList>
    </citation>
    <scope>NUCLEOTIDE SEQUENCE [LARGE SCALE GENOMIC DNA]</scope>
    <source>
        <strain evidence="1 2">CHAB 5714</strain>
    </source>
</reference>
<proteinExistence type="predicted"/>
<dbReference type="InterPro" id="IPR021986">
    <property type="entry name" value="Spherulin4"/>
</dbReference>
<organism evidence="1 2">
    <name type="scientific">Nostoc favosum CHAB5714</name>
    <dbReference type="NCBI Taxonomy" id="2780399"/>
    <lineage>
        <taxon>Bacteria</taxon>
        <taxon>Bacillati</taxon>
        <taxon>Cyanobacteriota</taxon>
        <taxon>Cyanophyceae</taxon>
        <taxon>Nostocales</taxon>
        <taxon>Nostocaceae</taxon>
        <taxon>Nostoc</taxon>
        <taxon>Nostoc favosum</taxon>
    </lineage>
</organism>
<dbReference type="PANTHER" id="PTHR35040">
    <property type="match status" value="1"/>
</dbReference>
<dbReference type="Proteomes" id="UP001199525">
    <property type="component" value="Unassembled WGS sequence"/>
</dbReference>
<sequence>MKNLTMGLARLSRQVAVASLIAGGALLGVINSAPKASAGLCQSISIPAYFYPGTYWQKANGAAPRVGVMIMNPNSGSGTAKNTDYVTAVKNAQAAGIKVIGYVYTSYGTRSATAVKTEIDQYKTWYAVDGIFLDEVAKSTNNLAYYTNLANYIRNTKGTLVMLNPGTAPAEDYIKLADITVVFEDTYSNYQNWQAPAWLFNYPANKFAHLIHNTFGTTEMNNAIGLALVRNAGTIYVTDDVLPNPWDTLPTYWTNELTAMTTKCST</sequence>
<dbReference type="PANTHER" id="PTHR35040:SF9">
    <property type="entry name" value="4-LIKE CELL SURFACE PROTEIN, PUTATIVE (AFU_ORTHOLOGUE AFUA_4G14080)-RELATED"/>
    <property type="match status" value="1"/>
</dbReference>
<protein>
    <submittedName>
        <fullName evidence="1">Spherulation-specific family 4 protein</fullName>
    </submittedName>
</protein>
<gene>
    <name evidence="1" type="ORF">LC586_27525</name>
</gene>
<evidence type="ECO:0000313" key="2">
    <source>
        <dbReference type="Proteomes" id="UP001199525"/>
    </source>
</evidence>
<accession>A0ABS8IF32</accession>
<name>A0ABS8IF32_9NOSO</name>
<comment type="caution">
    <text evidence="1">The sequence shown here is derived from an EMBL/GenBank/DDBJ whole genome shotgun (WGS) entry which is preliminary data.</text>
</comment>
<dbReference type="Pfam" id="PF12138">
    <property type="entry name" value="Spherulin4"/>
    <property type="match status" value="1"/>
</dbReference>
<dbReference type="EMBL" id="JAIVFQ010000060">
    <property type="protein sequence ID" value="MCC5602843.1"/>
    <property type="molecule type" value="Genomic_DNA"/>
</dbReference>
<evidence type="ECO:0000313" key="1">
    <source>
        <dbReference type="EMBL" id="MCC5602843.1"/>
    </source>
</evidence>